<gene>
    <name evidence="4" type="ORF">HLUCCX14_07460</name>
</gene>
<dbReference type="Proteomes" id="UP000050416">
    <property type="component" value="Unassembled WGS sequence"/>
</dbReference>
<evidence type="ECO:0000313" key="4">
    <source>
        <dbReference type="EMBL" id="KPQ29104.1"/>
    </source>
</evidence>
<dbReference type="PANTHER" id="PTHR23416">
    <property type="entry name" value="SIALIC ACID SYNTHASE-RELATED"/>
    <property type="match status" value="1"/>
</dbReference>
<evidence type="ECO:0000313" key="5">
    <source>
        <dbReference type="Proteomes" id="UP000050416"/>
    </source>
</evidence>
<comment type="similarity">
    <text evidence="1">Belongs to the transferase hexapeptide repeat family.</text>
</comment>
<dbReference type="CDD" id="cd04647">
    <property type="entry name" value="LbH_MAT_like"/>
    <property type="match status" value="1"/>
</dbReference>
<dbReference type="Gene3D" id="2.160.10.10">
    <property type="entry name" value="Hexapeptide repeat proteins"/>
    <property type="match status" value="1"/>
</dbReference>
<dbReference type="InterPro" id="IPR001451">
    <property type="entry name" value="Hexapep"/>
</dbReference>
<evidence type="ECO:0000256" key="2">
    <source>
        <dbReference type="ARBA" id="ARBA00022679"/>
    </source>
</evidence>
<dbReference type="GO" id="GO:0008374">
    <property type="term" value="F:O-acyltransferase activity"/>
    <property type="evidence" value="ECO:0007669"/>
    <property type="project" value="TreeGrafter"/>
</dbReference>
<dbReference type="PATRIC" id="fig|1305731.5.peg.307"/>
<evidence type="ECO:0000256" key="3">
    <source>
        <dbReference type="SAM" id="Phobius"/>
    </source>
</evidence>
<sequence length="189" mass="20916">MSSGRDLFLRYASVLNILCLIFKILPKSVLIFFWDFFSRFSQFPFIGIRYVILKCLCGSVGKNVRVGTNVRILNWHKLNIGDNVSIHDNCYFDAYGGLIIGSNISIAHNSSILTSNHTWINSDTPIKYNAVELGRVTIFDDVWIGCGARILSGVTVKSRSVVAAGAVVTDEFESNVVIGGVPARVLKRI</sequence>
<dbReference type="STRING" id="1305731.GCA_000934705_00587"/>
<feature type="transmembrane region" description="Helical" evidence="3">
    <location>
        <begin position="7"/>
        <end position="25"/>
    </location>
</feature>
<dbReference type="EMBL" id="LJZQ01000008">
    <property type="protein sequence ID" value="KPQ29104.1"/>
    <property type="molecule type" value="Genomic_DNA"/>
</dbReference>
<dbReference type="GO" id="GO:0005829">
    <property type="term" value="C:cytosol"/>
    <property type="evidence" value="ECO:0007669"/>
    <property type="project" value="TreeGrafter"/>
</dbReference>
<dbReference type="PANTHER" id="PTHR23416:SF23">
    <property type="entry name" value="ACETYLTRANSFERASE C18B11.09C-RELATED"/>
    <property type="match status" value="1"/>
</dbReference>
<protein>
    <submittedName>
        <fullName evidence="4">Acetyltransferase (Isoleucine patch superfamily)</fullName>
    </submittedName>
</protein>
<comment type="caution">
    <text evidence="4">The sequence shown here is derived from an EMBL/GenBank/DDBJ whole genome shotgun (WGS) entry which is preliminary data.</text>
</comment>
<evidence type="ECO:0000256" key="1">
    <source>
        <dbReference type="ARBA" id="ARBA00007274"/>
    </source>
</evidence>
<dbReference type="OrthoDB" id="9815592at2"/>
<keyword evidence="3" id="KW-0812">Transmembrane</keyword>
<dbReference type="InterPro" id="IPR051159">
    <property type="entry name" value="Hexapeptide_acetyltransf"/>
</dbReference>
<keyword evidence="3" id="KW-1133">Transmembrane helix</keyword>
<name>A0A0P7YHK4_9GAMM</name>
<keyword evidence="2 4" id="KW-0808">Transferase</keyword>
<dbReference type="SUPFAM" id="SSF51161">
    <property type="entry name" value="Trimeric LpxA-like enzymes"/>
    <property type="match status" value="1"/>
</dbReference>
<keyword evidence="3" id="KW-0472">Membrane</keyword>
<dbReference type="InterPro" id="IPR011004">
    <property type="entry name" value="Trimer_LpxA-like_sf"/>
</dbReference>
<dbReference type="Pfam" id="PF00132">
    <property type="entry name" value="Hexapep"/>
    <property type="match status" value="1"/>
</dbReference>
<proteinExistence type="inferred from homology"/>
<organism evidence="4 5">
    <name type="scientific">Marinobacter excellens HL-55</name>
    <dbReference type="NCBI Taxonomy" id="1305731"/>
    <lineage>
        <taxon>Bacteria</taxon>
        <taxon>Pseudomonadati</taxon>
        <taxon>Pseudomonadota</taxon>
        <taxon>Gammaproteobacteria</taxon>
        <taxon>Pseudomonadales</taxon>
        <taxon>Marinobacteraceae</taxon>
        <taxon>Marinobacter</taxon>
    </lineage>
</organism>
<dbReference type="AlphaFoldDB" id="A0A0P7YHK4"/>
<reference evidence="4 5" key="1">
    <citation type="submission" date="2015-09" db="EMBL/GenBank/DDBJ databases">
        <title>Identification and resolution of microdiversity through metagenomic sequencing of parallel consortia.</title>
        <authorList>
            <person name="Nelson W.C."/>
            <person name="Romine M.F."/>
            <person name="Lindemann S.R."/>
        </authorList>
    </citation>
    <scope>NUCLEOTIDE SEQUENCE [LARGE SCALE GENOMIC DNA]</scope>
    <source>
        <strain evidence="4">HL-55</strain>
    </source>
</reference>
<accession>A0A0P7YHK4</accession>